<dbReference type="EMBL" id="CAAALY010288023">
    <property type="protein sequence ID" value="VEL44007.1"/>
    <property type="molecule type" value="Genomic_DNA"/>
</dbReference>
<evidence type="ECO:0000256" key="1">
    <source>
        <dbReference type="SAM" id="MobiDB-lite"/>
    </source>
</evidence>
<feature type="signal peptide" evidence="2">
    <location>
        <begin position="1"/>
        <end position="26"/>
    </location>
</feature>
<feature type="region of interest" description="Disordered" evidence="1">
    <location>
        <begin position="144"/>
        <end position="170"/>
    </location>
</feature>
<keyword evidence="2" id="KW-0732">Signal</keyword>
<name>A0A3S5B2I5_9PLAT</name>
<keyword evidence="4" id="KW-1185">Reference proteome</keyword>
<accession>A0A3S5B2I5</accession>
<feature type="chain" id="PRO_5018583517" evidence="2">
    <location>
        <begin position="27"/>
        <end position="360"/>
    </location>
</feature>
<dbReference type="Proteomes" id="UP000784294">
    <property type="component" value="Unassembled WGS sequence"/>
</dbReference>
<gene>
    <name evidence="3" type="ORF">PXEA_LOCUS37447</name>
</gene>
<evidence type="ECO:0000256" key="2">
    <source>
        <dbReference type="SAM" id="SignalP"/>
    </source>
</evidence>
<reference evidence="3" key="1">
    <citation type="submission" date="2018-11" db="EMBL/GenBank/DDBJ databases">
        <authorList>
            <consortium name="Pathogen Informatics"/>
        </authorList>
    </citation>
    <scope>NUCLEOTIDE SEQUENCE</scope>
</reference>
<sequence length="360" mass="41216">MLAFNFFKPSWALLSILHVCMSLLLADAVDQNLEKRGKTTNVDQIAYWLHVYFEFISYIFKIEHFIKSASPLSPAGLVNDILVVNQPVCQYTFEIRPNTSAIDNVSRVYSLCAGPRGPMFCDIFSSIMVDLQKRGLSRGQSELLENDLTNDDPPQLQWEEEVSEEGSARKRLQNELHGQESNWPGEPCRLDPMKLDPGFDRLQAMIISEEMLLRMSMLEDPELIYKLGITARHQIYKQIWDLYKDVLNWICDLKCQRPKTDEKEVSSRPNALGQLEATNMSQNCQFEGRLRMEKNLRKADSGRSRLGMIIQLSDQPGDIVHMPLVLGLPFLKLVVQYNERFTGLKSTSANISCHKRGRSV</sequence>
<evidence type="ECO:0000313" key="4">
    <source>
        <dbReference type="Proteomes" id="UP000784294"/>
    </source>
</evidence>
<protein>
    <submittedName>
        <fullName evidence="3">Uncharacterized protein</fullName>
    </submittedName>
</protein>
<organism evidence="3 4">
    <name type="scientific">Protopolystoma xenopodis</name>
    <dbReference type="NCBI Taxonomy" id="117903"/>
    <lineage>
        <taxon>Eukaryota</taxon>
        <taxon>Metazoa</taxon>
        <taxon>Spiralia</taxon>
        <taxon>Lophotrochozoa</taxon>
        <taxon>Platyhelminthes</taxon>
        <taxon>Monogenea</taxon>
        <taxon>Polyopisthocotylea</taxon>
        <taxon>Polystomatidea</taxon>
        <taxon>Polystomatidae</taxon>
        <taxon>Protopolystoma</taxon>
    </lineage>
</organism>
<proteinExistence type="predicted"/>
<comment type="caution">
    <text evidence="3">The sequence shown here is derived from an EMBL/GenBank/DDBJ whole genome shotgun (WGS) entry which is preliminary data.</text>
</comment>
<evidence type="ECO:0000313" key="3">
    <source>
        <dbReference type="EMBL" id="VEL44007.1"/>
    </source>
</evidence>
<dbReference type="AlphaFoldDB" id="A0A3S5B2I5"/>